<organism evidence="2">
    <name type="scientific">human gut metagenome</name>
    <dbReference type="NCBI Taxonomy" id="408170"/>
    <lineage>
        <taxon>unclassified sequences</taxon>
        <taxon>metagenomes</taxon>
        <taxon>organismal metagenomes</taxon>
    </lineage>
</organism>
<gene>
    <name evidence="2" type="ORF">Q604_UNBC06889G0002</name>
</gene>
<keyword evidence="1" id="KW-1133">Transmembrane helix</keyword>
<dbReference type="EMBL" id="AZMM01006889">
    <property type="protein sequence ID" value="ETJ39183.1"/>
    <property type="molecule type" value="Genomic_DNA"/>
</dbReference>
<reference evidence="2" key="1">
    <citation type="submission" date="2013-12" db="EMBL/GenBank/DDBJ databases">
        <title>A Varibaculum cambriense genome reconstructed from a premature infant gut community with otherwise low bacterial novelty that shifts toward anaerobic metabolism during the third week of life.</title>
        <authorList>
            <person name="Brown C.T."/>
            <person name="Sharon I."/>
            <person name="Thomas B.C."/>
            <person name="Castelle C.J."/>
            <person name="Morowitz M.J."/>
            <person name="Banfield J.F."/>
        </authorList>
    </citation>
    <scope>NUCLEOTIDE SEQUENCE</scope>
</reference>
<feature type="non-terminal residue" evidence="2">
    <location>
        <position position="52"/>
    </location>
</feature>
<protein>
    <submittedName>
        <fullName evidence="2">Uncharacterized protein</fullName>
    </submittedName>
</protein>
<sequence length="52" mass="5848">MLASECEEVMTVEEKEPSRAERILAGTVAFTVCMVVAFAIVAIFIGWRWSLR</sequence>
<keyword evidence="1" id="KW-0472">Membrane</keyword>
<evidence type="ECO:0000256" key="1">
    <source>
        <dbReference type="SAM" id="Phobius"/>
    </source>
</evidence>
<evidence type="ECO:0000313" key="2">
    <source>
        <dbReference type="EMBL" id="ETJ39183.1"/>
    </source>
</evidence>
<feature type="transmembrane region" description="Helical" evidence="1">
    <location>
        <begin position="23"/>
        <end position="47"/>
    </location>
</feature>
<name>W1Y9C2_9ZZZZ</name>
<comment type="caution">
    <text evidence="2">The sequence shown here is derived from an EMBL/GenBank/DDBJ whole genome shotgun (WGS) entry which is preliminary data.</text>
</comment>
<dbReference type="AlphaFoldDB" id="W1Y9C2"/>
<proteinExistence type="predicted"/>
<accession>W1Y9C2</accession>
<keyword evidence="1" id="KW-0812">Transmembrane</keyword>